<feature type="domain" description="Tc1-like transposase DDE" evidence="1">
    <location>
        <begin position="10"/>
        <end position="109"/>
    </location>
</feature>
<name>I1CG29_RHIO9</name>
<dbReference type="Gene3D" id="3.30.420.10">
    <property type="entry name" value="Ribonuclease H-like superfamily/Ribonuclease H"/>
    <property type="match status" value="1"/>
</dbReference>
<organism evidence="2 3">
    <name type="scientific">Rhizopus delemar (strain RA 99-880 / ATCC MYA-4621 / FGSC 9543 / NRRL 43880)</name>
    <name type="common">Mucormycosis agent</name>
    <name type="synonym">Rhizopus arrhizus var. delemar</name>
    <dbReference type="NCBI Taxonomy" id="246409"/>
    <lineage>
        <taxon>Eukaryota</taxon>
        <taxon>Fungi</taxon>
        <taxon>Fungi incertae sedis</taxon>
        <taxon>Mucoromycota</taxon>
        <taxon>Mucoromycotina</taxon>
        <taxon>Mucoromycetes</taxon>
        <taxon>Mucorales</taxon>
        <taxon>Mucorineae</taxon>
        <taxon>Rhizopodaceae</taxon>
        <taxon>Rhizopus</taxon>
    </lineage>
</organism>
<keyword evidence="3" id="KW-1185">Reference proteome</keyword>
<proteinExistence type="predicted"/>
<protein>
    <recommendedName>
        <fullName evidence="1">Tc1-like transposase DDE domain-containing protein</fullName>
    </recommendedName>
</protein>
<dbReference type="OrthoDB" id="2206877at2759"/>
<dbReference type="EMBL" id="CH476741">
    <property type="protein sequence ID" value="EIE87409.1"/>
    <property type="molecule type" value="Genomic_DNA"/>
</dbReference>
<gene>
    <name evidence="2" type="ORF">RO3G_12120</name>
</gene>
<dbReference type="RefSeq" id="XP_067522805.1">
    <property type="nucleotide sequence ID" value="XM_067666704.1"/>
</dbReference>
<dbReference type="VEuPathDB" id="FungiDB:RO3G_12120"/>
<dbReference type="InParanoid" id="I1CG29"/>
<accession>I1CG29</accession>
<dbReference type="InterPro" id="IPR038717">
    <property type="entry name" value="Tc1-like_DDE_dom"/>
</dbReference>
<dbReference type="Pfam" id="PF13358">
    <property type="entry name" value="DDE_3"/>
    <property type="match status" value="1"/>
</dbReference>
<evidence type="ECO:0000259" key="1">
    <source>
        <dbReference type="Pfam" id="PF13358"/>
    </source>
</evidence>
<evidence type="ECO:0000313" key="2">
    <source>
        <dbReference type="EMBL" id="EIE87409.1"/>
    </source>
</evidence>
<sequence length="143" mass="15839">MSVDYMNNSVFIDELGFNANLRRTQGWAPKGEAVKVLTARANSISILGAISAKGLIKISLRKPHAFFKEKKASRWQKAANKGHDTLAEMDTFPEMKGRDLIMDHAPIHTVIADASNQVAQSSFEGFARYSTRCFDGYLAGYPI</sequence>
<dbReference type="AlphaFoldDB" id="I1CG29"/>
<evidence type="ECO:0000313" key="3">
    <source>
        <dbReference type="Proteomes" id="UP000009138"/>
    </source>
</evidence>
<dbReference type="GeneID" id="93619085"/>
<dbReference type="Proteomes" id="UP000009138">
    <property type="component" value="Unassembled WGS sequence"/>
</dbReference>
<reference evidence="2 3" key="1">
    <citation type="journal article" date="2009" name="PLoS Genet.">
        <title>Genomic analysis of the basal lineage fungus Rhizopus oryzae reveals a whole-genome duplication.</title>
        <authorList>
            <person name="Ma L.-J."/>
            <person name="Ibrahim A.S."/>
            <person name="Skory C."/>
            <person name="Grabherr M.G."/>
            <person name="Burger G."/>
            <person name="Butler M."/>
            <person name="Elias M."/>
            <person name="Idnurm A."/>
            <person name="Lang B.F."/>
            <person name="Sone T."/>
            <person name="Abe A."/>
            <person name="Calvo S.E."/>
            <person name="Corrochano L.M."/>
            <person name="Engels R."/>
            <person name="Fu J."/>
            <person name="Hansberg W."/>
            <person name="Kim J.-M."/>
            <person name="Kodira C.D."/>
            <person name="Koehrsen M.J."/>
            <person name="Liu B."/>
            <person name="Miranda-Saavedra D."/>
            <person name="O'Leary S."/>
            <person name="Ortiz-Castellanos L."/>
            <person name="Poulter R."/>
            <person name="Rodriguez-Romero J."/>
            <person name="Ruiz-Herrera J."/>
            <person name="Shen Y.-Q."/>
            <person name="Zeng Q."/>
            <person name="Galagan J."/>
            <person name="Birren B.W."/>
            <person name="Cuomo C.A."/>
            <person name="Wickes B.L."/>
        </authorList>
    </citation>
    <scope>NUCLEOTIDE SEQUENCE [LARGE SCALE GENOMIC DNA]</scope>
    <source>
        <strain evidence="3">RA 99-880 / ATCC MYA-4621 / FGSC 9543 / NRRL 43880</strain>
    </source>
</reference>
<dbReference type="GO" id="GO:0003676">
    <property type="term" value="F:nucleic acid binding"/>
    <property type="evidence" value="ECO:0007669"/>
    <property type="project" value="InterPro"/>
</dbReference>
<dbReference type="InterPro" id="IPR036397">
    <property type="entry name" value="RNaseH_sf"/>
</dbReference>